<dbReference type="CDD" id="cd13634">
    <property type="entry name" value="PBP2_Sco4506"/>
    <property type="match status" value="1"/>
</dbReference>
<dbReference type="GO" id="GO:0016836">
    <property type="term" value="F:hydro-lyase activity"/>
    <property type="evidence" value="ECO:0007669"/>
    <property type="project" value="UniProtKB-UniRule"/>
</dbReference>
<evidence type="ECO:0000256" key="4">
    <source>
        <dbReference type="HAMAP-Rule" id="MF_00995"/>
    </source>
</evidence>
<dbReference type="HAMAP" id="MF_00995">
    <property type="entry name" value="MqnA"/>
    <property type="match status" value="1"/>
</dbReference>
<dbReference type="Proteomes" id="UP000593765">
    <property type="component" value="Chromosome"/>
</dbReference>
<evidence type="ECO:0000256" key="3">
    <source>
        <dbReference type="ARBA" id="ARBA00023239"/>
    </source>
</evidence>
<dbReference type="InterPro" id="IPR003773">
    <property type="entry name" value="Menaquinone_biosynth"/>
</dbReference>
<name>A0A7M2WTF2_9BACT</name>
<dbReference type="UniPathway" id="UPA00079"/>
<dbReference type="Gene3D" id="3.40.190.10">
    <property type="entry name" value="Periplasmic binding protein-like II"/>
    <property type="match status" value="2"/>
</dbReference>
<evidence type="ECO:0000313" key="5">
    <source>
        <dbReference type="EMBL" id="QOV88091.1"/>
    </source>
</evidence>
<dbReference type="InterPro" id="IPR030868">
    <property type="entry name" value="MqnA"/>
</dbReference>
<gene>
    <name evidence="4" type="primary">mqnA</name>
    <name evidence="5" type="ORF">IPV69_17730</name>
</gene>
<protein>
    <recommendedName>
        <fullName evidence="4">Chorismate dehydratase</fullName>
        <ecNumber evidence="4">4.2.1.151</ecNumber>
    </recommendedName>
    <alternativeName>
        <fullName evidence="4">Menaquinone biosynthetic enzyme MqnA</fullName>
    </alternativeName>
</protein>
<evidence type="ECO:0000256" key="2">
    <source>
        <dbReference type="ARBA" id="ARBA00022428"/>
    </source>
</evidence>
<dbReference type="PANTHER" id="PTHR37690:SF1">
    <property type="entry name" value="CHORISMATE DEHYDRATASE"/>
    <property type="match status" value="1"/>
</dbReference>
<dbReference type="EC" id="4.2.1.151" evidence="4"/>
<dbReference type="SUPFAM" id="SSF53850">
    <property type="entry name" value="Periplasmic binding protein-like II"/>
    <property type="match status" value="1"/>
</dbReference>
<sequence>MSFLNAKPLIQGLDVDPRVSLRLEVPSRLLGGLQERAFDVALLPVIDYQRLEGLRVIPVGGIGCDGPTLTVRIFSKAPLERTETLLCDTDSHTSVALARVIMAERYGRRPTFVDLTDDLANDPSLPRLLIGDKVITDEPSDCPHQIDLGQAWKELTGLPFVFAAWMGRVDTSLGNLPDILAIARVKGLAEIEQIVARHAPIHRWPLPIARQYLESYLRFEIGEPQLEAIRLFHRLAAKHEVFSHLPWPLRVG</sequence>
<accession>A0A7M2WTF2</accession>
<dbReference type="EMBL" id="CP063458">
    <property type="protein sequence ID" value="QOV88091.1"/>
    <property type="molecule type" value="Genomic_DNA"/>
</dbReference>
<dbReference type="Pfam" id="PF02621">
    <property type="entry name" value="VitK2_biosynth"/>
    <property type="match status" value="1"/>
</dbReference>
<comment type="similarity">
    <text evidence="4">Belongs to the MqnA/MqnD family. MqnA subfamily.</text>
</comment>
<comment type="function">
    <text evidence="4">Catalyzes the dehydration of chorismate into 3-[(1-carboxyvinyl)oxy]benzoate, a step in the biosynthesis of menaquinone (MK, vitamin K2).</text>
</comment>
<dbReference type="RefSeq" id="WP_206291059.1">
    <property type="nucleotide sequence ID" value="NZ_CP063458.1"/>
</dbReference>
<evidence type="ECO:0000313" key="6">
    <source>
        <dbReference type="Proteomes" id="UP000593765"/>
    </source>
</evidence>
<dbReference type="PANTHER" id="PTHR37690">
    <property type="entry name" value="CHORISMATE DEHYDRATASE"/>
    <property type="match status" value="1"/>
</dbReference>
<dbReference type="AlphaFoldDB" id="A0A7M2WTF2"/>
<keyword evidence="6" id="KW-1185">Reference proteome</keyword>
<keyword evidence="2 4" id="KW-0474">Menaquinone biosynthesis</keyword>
<dbReference type="GO" id="GO:0009234">
    <property type="term" value="P:menaquinone biosynthetic process"/>
    <property type="evidence" value="ECO:0007669"/>
    <property type="project" value="UniProtKB-UniRule"/>
</dbReference>
<keyword evidence="3 4" id="KW-0456">Lyase</keyword>
<organism evidence="5 6">
    <name type="scientific">Humisphaera borealis</name>
    <dbReference type="NCBI Taxonomy" id="2807512"/>
    <lineage>
        <taxon>Bacteria</taxon>
        <taxon>Pseudomonadati</taxon>
        <taxon>Planctomycetota</taxon>
        <taxon>Phycisphaerae</taxon>
        <taxon>Tepidisphaerales</taxon>
        <taxon>Tepidisphaeraceae</taxon>
        <taxon>Humisphaera</taxon>
    </lineage>
</organism>
<proteinExistence type="inferred from homology"/>
<comment type="pathway">
    <text evidence="1 4">Quinol/quinone metabolism; menaquinone biosynthesis.</text>
</comment>
<evidence type="ECO:0000256" key="1">
    <source>
        <dbReference type="ARBA" id="ARBA00004863"/>
    </source>
</evidence>
<dbReference type="KEGG" id="hbs:IPV69_17730"/>
<reference evidence="5 6" key="1">
    <citation type="submission" date="2020-10" db="EMBL/GenBank/DDBJ databases">
        <title>Wide distribution of Phycisphaera-like planctomycetes from WD2101 soil group in peatlands and genome analysis of the first cultivated representative.</title>
        <authorList>
            <person name="Dedysh S.N."/>
            <person name="Beletsky A.V."/>
            <person name="Ivanova A."/>
            <person name="Kulichevskaya I.S."/>
            <person name="Suzina N.E."/>
            <person name="Philippov D.A."/>
            <person name="Rakitin A.L."/>
            <person name="Mardanov A.V."/>
            <person name="Ravin N.V."/>
        </authorList>
    </citation>
    <scope>NUCLEOTIDE SEQUENCE [LARGE SCALE GENOMIC DNA]</scope>
    <source>
        <strain evidence="5 6">M1803</strain>
    </source>
</reference>
<comment type="catalytic activity">
    <reaction evidence="4">
        <text>chorismate = 3-[(1-carboxyvinyl)-oxy]benzoate + H2O</text>
        <dbReference type="Rhea" id="RHEA:40051"/>
        <dbReference type="ChEBI" id="CHEBI:15377"/>
        <dbReference type="ChEBI" id="CHEBI:29748"/>
        <dbReference type="ChEBI" id="CHEBI:76981"/>
        <dbReference type="EC" id="4.2.1.151"/>
    </reaction>
</comment>